<gene>
    <name evidence="1" type="ORF">RHMOL_Rhmol13G0026600</name>
</gene>
<evidence type="ECO:0000313" key="2">
    <source>
        <dbReference type="Proteomes" id="UP001062846"/>
    </source>
</evidence>
<comment type="caution">
    <text evidence="1">The sequence shown here is derived from an EMBL/GenBank/DDBJ whole genome shotgun (WGS) entry which is preliminary data.</text>
</comment>
<dbReference type="Proteomes" id="UP001062846">
    <property type="component" value="Chromosome 13"/>
</dbReference>
<protein>
    <submittedName>
        <fullName evidence="1">Uncharacterized protein</fullName>
    </submittedName>
</protein>
<proteinExistence type="predicted"/>
<sequence length="196" mass="22754">MKEVEVWLQTVAPGWRTPINRHSCEEVFVVLKGSGTLYLAPNSHLEYPGQPQEFPIFPNSTFHAPVDEAHQVEVWFETFSPGSRTPIHRHSCEEVFVVLKGSSTLYVTLNSHIKYPGQPQEFRIFTNSTFHVPVNDSHQVWNTNEDEDLQFLVIISRPPMKVFIYDDWFKPHIAANLMFPIFWDKHCFQALGKDEL</sequence>
<evidence type="ECO:0000313" key="1">
    <source>
        <dbReference type="EMBL" id="KAI8522821.1"/>
    </source>
</evidence>
<accession>A0ACC0L271</accession>
<organism evidence="1 2">
    <name type="scientific">Rhododendron molle</name>
    <name type="common">Chinese azalea</name>
    <name type="synonym">Azalea mollis</name>
    <dbReference type="NCBI Taxonomy" id="49168"/>
    <lineage>
        <taxon>Eukaryota</taxon>
        <taxon>Viridiplantae</taxon>
        <taxon>Streptophyta</taxon>
        <taxon>Embryophyta</taxon>
        <taxon>Tracheophyta</taxon>
        <taxon>Spermatophyta</taxon>
        <taxon>Magnoliopsida</taxon>
        <taxon>eudicotyledons</taxon>
        <taxon>Gunneridae</taxon>
        <taxon>Pentapetalae</taxon>
        <taxon>asterids</taxon>
        <taxon>Ericales</taxon>
        <taxon>Ericaceae</taxon>
        <taxon>Ericoideae</taxon>
        <taxon>Rhodoreae</taxon>
        <taxon>Rhododendron</taxon>
    </lineage>
</organism>
<name>A0ACC0L271_RHOML</name>
<dbReference type="EMBL" id="CM046400">
    <property type="protein sequence ID" value="KAI8522821.1"/>
    <property type="molecule type" value="Genomic_DNA"/>
</dbReference>
<keyword evidence="2" id="KW-1185">Reference proteome</keyword>
<reference evidence="1" key="1">
    <citation type="submission" date="2022-02" db="EMBL/GenBank/DDBJ databases">
        <title>Plant Genome Project.</title>
        <authorList>
            <person name="Zhang R.-G."/>
        </authorList>
    </citation>
    <scope>NUCLEOTIDE SEQUENCE</scope>
    <source>
        <strain evidence="1">AT1</strain>
    </source>
</reference>